<evidence type="ECO:0000313" key="1">
    <source>
        <dbReference type="EMBL" id="RUR66032.1"/>
    </source>
</evidence>
<dbReference type="RefSeq" id="WP_126019286.1">
    <property type="nucleotide sequence ID" value="NZ_RXFT01000001.1"/>
</dbReference>
<gene>
    <name evidence="1" type="ORF">EJP67_03070</name>
</gene>
<dbReference type="OrthoDB" id="8857672at2"/>
<dbReference type="EMBL" id="RXFT01000001">
    <property type="protein sequence ID" value="RUR66032.1"/>
    <property type="molecule type" value="Genomic_DNA"/>
</dbReference>
<organism evidence="1 2">
    <name type="scientific">Variovorax guangxiensis</name>
    <dbReference type="NCBI Taxonomy" id="1775474"/>
    <lineage>
        <taxon>Bacteria</taxon>
        <taxon>Pseudomonadati</taxon>
        <taxon>Pseudomonadota</taxon>
        <taxon>Betaproteobacteria</taxon>
        <taxon>Burkholderiales</taxon>
        <taxon>Comamonadaceae</taxon>
        <taxon>Variovorax</taxon>
    </lineage>
</organism>
<accession>A0A3S0XPH6</accession>
<reference evidence="1 2" key="1">
    <citation type="submission" date="2018-12" db="EMBL/GenBank/DDBJ databases">
        <title>The genome sequences of Variovorax guangxiensis DSM 27352.</title>
        <authorList>
            <person name="Gao J."/>
            <person name="Sun J."/>
        </authorList>
    </citation>
    <scope>NUCLEOTIDE SEQUENCE [LARGE SCALE GENOMIC DNA]</scope>
    <source>
        <strain evidence="1 2">DSM 27352</strain>
    </source>
</reference>
<protein>
    <submittedName>
        <fullName evidence="1">Uncharacterized protein</fullName>
    </submittedName>
</protein>
<sequence length="100" mass="10697">MAASTRSRTPSASTRFDAAEALALQACDDTDSLREVLCAYACLEKLIAPLEVGDTEQLGPTRTELGSLVRLINEEMSRRIEAADSATRAMRAALARPEAG</sequence>
<dbReference type="Proteomes" id="UP000281118">
    <property type="component" value="Unassembled WGS sequence"/>
</dbReference>
<dbReference type="AlphaFoldDB" id="A0A3S0XPH6"/>
<evidence type="ECO:0000313" key="2">
    <source>
        <dbReference type="Proteomes" id="UP000281118"/>
    </source>
</evidence>
<name>A0A3S0XPH6_9BURK</name>
<comment type="caution">
    <text evidence="1">The sequence shown here is derived from an EMBL/GenBank/DDBJ whole genome shotgun (WGS) entry which is preliminary data.</text>
</comment>
<proteinExistence type="predicted"/>